<gene>
    <name evidence="2" type="ORF">GCM10023144_41430</name>
</gene>
<comment type="caution">
    <text evidence="2">The sequence shown here is derived from an EMBL/GenBank/DDBJ whole genome shotgun (WGS) entry which is preliminary data.</text>
</comment>
<dbReference type="PANTHER" id="PTHR42924">
    <property type="entry name" value="EXONUCLEASE"/>
    <property type="match status" value="1"/>
</dbReference>
<reference evidence="3" key="1">
    <citation type="journal article" date="2019" name="Int. J. Syst. Evol. Microbiol.">
        <title>The Global Catalogue of Microorganisms (GCM) 10K type strain sequencing project: providing services to taxonomists for standard genome sequencing and annotation.</title>
        <authorList>
            <consortium name="The Broad Institute Genomics Platform"/>
            <consortium name="The Broad Institute Genome Sequencing Center for Infectious Disease"/>
            <person name="Wu L."/>
            <person name="Ma J."/>
        </authorList>
    </citation>
    <scope>NUCLEOTIDE SEQUENCE [LARGE SCALE GENOMIC DNA]</scope>
    <source>
        <strain evidence="3">JCM 17666</strain>
    </source>
</reference>
<dbReference type="InterPro" id="IPR049742">
    <property type="entry name" value="35NBP"/>
</dbReference>
<evidence type="ECO:0000313" key="2">
    <source>
        <dbReference type="EMBL" id="GAA4341116.1"/>
    </source>
</evidence>
<dbReference type="Gene3D" id="3.20.20.140">
    <property type="entry name" value="Metal-dependent hydrolases"/>
    <property type="match status" value="1"/>
</dbReference>
<dbReference type="Gene3D" id="1.10.150.650">
    <property type="match status" value="1"/>
</dbReference>
<dbReference type="EMBL" id="BAABFO010000028">
    <property type="protein sequence ID" value="GAA4341116.1"/>
    <property type="molecule type" value="Genomic_DNA"/>
</dbReference>
<protein>
    <submittedName>
        <fullName evidence="2">PHP domain-containing protein</fullName>
    </submittedName>
</protein>
<evidence type="ECO:0000259" key="1">
    <source>
        <dbReference type="SMART" id="SM00481"/>
    </source>
</evidence>
<dbReference type="CDD" id="cd07438">
    <property type="entry name" value="PHP_HisPPase_AMP"/>
    <property type="match status" value="1"/>
</dbReference>
<dbReference type="InterPro" id="IPR052018">
    <property type="entry name" value="PHP_domain"/>
</dbReference>
<dbReference type="NCBIfam" id="NF041577">
    <property type="entry name" value="nside_bi_sphtase"/>
    <property type="match status" value="1"/>
</dbReference>
<dbReference type="InterPro" id="IPR016195">
    <property type="entry name" value="Pol/histidinol_Pase-like"/>
</dbReference>
<feature type="domain" description="Polymerase/histidinol phosphatase N-terminal" evidence="1">
    <location>
        <begin position="5"/>
        <end position="70"/>
    </location>
</feature>
<dbReference type="PANTHER" id="PTHR42924:SF3">
    <property type="entry name" value="POLYMERASE_HISTIDINOL PHOSPHATASE N-TERMINAL DOMAIN-CONTAINING PROTEIN"/>
    <property type="match status" value="1"/>
</dbReference>
<dbReference type="Pfam" id="PF02811">
    <property type="entry name" value="PHP"/>
    <property type="match status" value="1"/>
</dbReference>
<accession>A0ABP8HLV2</accession>
<dbReference type="InterPro" id="IPR004013">
    <property type="entry name" value="PHP_dom"/>
</dbReference>
<dbReference type="SMART" id="SM00481">
    <property type="entry name" value="POLIIIAc"/>
    <property type="match status" value="1"/>
</dbReference>
<organism evidence="2 3">
    <name type="scientific">Pigmentiphaga soli</name>
    <dbReference type="NCBI Taxonomy" id="1007095"/>
    <lineage>
        <taxon>Bacteria</taxon>
        <taxon>Pseudomonadati</taxon>
        <taxon>Pseudomonadota</taxon>
        <taxon>Betaproteobacteria</taxon>
        <taxon>Burkholderiales</taxon>
        <taxon>Alcaligenaceae</taxon>
        <taxon>Pigmentiphaga</taxon>
    </lineage>
</organism>
<name>A0ABP8HLV2_9BURK</name>
<dbReference type="RefSeq" id="WP_345251817.1">
    <property type="nucleotide sequence ID" value="NZ_BAABFO010000028.1"/>
</dbReference>
<dbReference type="SUPFAM" id="SSF89550">
    <property type="entry name" value="PHP domain-like"/>
    <property type="match status" value="1"/>
</dbReference>
<evidence type="ECO:0000313" key="3">
    <source>
        <dbReference type="Proteomes" id="UP001501671"/>
    </source>
</evidence>
<dbReference type="InterPro" id="IPR003141">
    <property type="entry name" value="Pol/His_phosphatase_N"/>
</dbReference>
<dbReference type="Proteomes" id="UP001501671">
    <property type="component" value="Unassembled WGS sequence"/>
</dbReference>
<sequence>MTGNIDLHCHSSVSDGMLSPAALVARARANGVDVLALTDHDEIGGLAAAASTAAELGLRFVPGVEISVTWAGETVHIVGLQVDPGCPALVQGLEDTRSGRERRGRDMAAQLAAVGIPGAFEGALKHVGNPRLISRTHFARFLVESGVCANVQEVFDNYMVEGKPGYAPMRWAALADAVGWIRAAGGRAVIAHPGRYDYTPLQFDALYDEFIGLGGEGIEVVTGSHTPEQYREYAAVAQRYGLLASRGSDFHGPGESRVDLGQLPPLPSHLKPVWHDWH</sequence>
<keyword evidence="3" id="KW-1185">Reference proteome</keyword>
<proteinExistence type="predicted"/>